<dbReference type="RefSeq" id="WP_089355930.1">
    <property type="nucleotide sequence ID" value="NZ_FZPD01000002.1"/>
</dbReference>
<dbReference type="AlphaFoldDB" id="A0A239H6Z7"/>
<proteinExistence type="predicted"/>
<dbReference type="Proteomes" id="UP000198393">
    <property type="component" value="Unassembled WGS sequence"/>
</dbReference>
<protein>
    <recommendedName>
        <fullName evidence="4">DUF3592 domain-containing protein</fullName>
    </recommendedName>
</protein>
<keyword evidence="1" id="KW-0812">Transmembrane</keyword>
<evidence type="ECO:0000313" key="2">
    <source>
        <dbReference type="EMBL" id="SNS77189.1"/>
    </source>
</evidence>
<evidence type="ECO:0000313" key="3">
    <source>
        <dbReference type="Proteomes" id="UP000198393"/>
    </source>
</evidence>
<keyword evidence="1" id="KW-1133">Transmembrane helix</keyword>
<evidence type="ECO:0008006" key="4">
    <source>
        <dbReference type="Google" id="ProtNLM"/>
    </source>
</evidence>
<keyword evidence="3" id="KW-1185">Reference proteome</keyword>
<organism evidence="2 3">
    <name type="scientific">Ekhidna lutea</name>
    <dbReference type="NCBI Taxonomy" id="447679"/>
    <lineage>
        <taxon>Bacteria</taxon>
        <taxon>Pseudomonadati</taxon>
        <taxon>Bacteroidota</taxon>
        <taxon>Cytophagia</taxon>
        <taxon>Cytophagales</taxon>
        <taxon>Reichenbachiellaceae</taxon>
        <taxon>Ekhidna</taxon>
    </lineage>
</organism>
<gene>
    <name evidence="2" type="ORF">SAMN05421640_1173</name>
</gene>
<accession>A0A239H6Z7</accession>
<reference evidence="2 3" key="1">
    <citation type="submission" date="2017-06" db="EMBL/GenBank/DDBJ databases">
        <authorList>
            <person name="Kim H.J."/>
            <person name="Triplett B.A."/>
        </authorList>
    </citation>
    <scope>NUCLEOTIDE SEQUENCE [LARGE SCALE GENOMIC DNA]</scope>
    <source>
        <strain evidence="2 3">DSM 19307</strain>
    </source>
</reference>
<sequence>MIKERFKKNPILYTFILVSIGIFVYFKWLESLPQDYSIGEVFNVYKPLKGGKVAQFKYRVDGIEYNQSVGISGYYNLVKEGTRFSVEYPEDHTGEGVMLLDHPVPDGIEAPPGGWDEKPVFKKR</sequence>
<name>A0A239H6Z7_EKHLU</name>
<dbReference type="OrthoDB" id="1380281at2"/>
<keyword evidence="1" id="KW-0472">Membrane</keyword>
<evidence type="ECO:0000256" key="1">
    <source>
        <dbReference type="SAM" id="Phobius"/>
    </source>
</evidence>
<dbReference type="EMBL" id="FZPD01000002">
    <property type="protein sequence ID" value="SNS77189.1"/>
    <property type="molecule type" value="Genomic_DNA"/>
</dbReference>
<feature type="transmembrane region" description="Helical" evidence="1">
    <location>
        <begin position="12"/>
        <end position="29"/>
    </location>
</feature>